<name>A0ABP7FSC5_9MICO</name>
<proteinExistence type="predicted"/>
<dbReference type="EMBL" id="BAABAE010000003">
    <property type="protein sequence ID" value="GAA3746483.1"/>
    <property type="molecule type" value="Genomic_DNA"/>
</dbReference>
<evidence type="ECO:0000313" key="3">
    <source>
        <dbReference type="Proteomes" id="UP001501004"/>
    </source>
</evidence>
<dbReference type="PANTHER" id="PTHR38011:SF11">
    <property type="entry name" value="2,5-DIAMINO-6-RIBOSYLAMINO-4(3H)-PYRIMIDINONE 5'-PHOSPHATE REDUCTASE"/>
    <property type="match status" value="1"/>
</dbReference>
<accession>A0ABP7FSC5</accession>
<gene>
    <name evidence="2" type="ORF">GCM10022239_22570</name>
</gene>
<dbReference type="SUPFAM" id="SSF53597">
    <property type="entry name" value="Dihydrofolate reductase-like"/>
    <property type="match status" value="1"/>
</dbReference>
<dbReference type="InterPro" id="IPR050765">
    <property type="entry name" value="Riboflavin_Biosynth_HTPR"/>
</dbReference>
<comment type="caution">
    <text evidence="2">The sequence shown here is derived from an EMBL/GenBank/DDBJ whole genome shotgun (WGS) entry which is preliminary data.</text>
</comment>
<evidence type="ECO:0000259" key="1">
    <source>
        <dbReference type="Pfam" id="PF01872"/>
    </source>
</evidence>
<evidence type="ECO:0000313" key="2">
    <source>
        <dbReference type="EMBL" id="GAA3746483.1"/>
    </source>
</evidence>
<dbReference type="Pfam" id="PF01872">
    <property type="entry name" value="RibD_C"/>
    <property type="match status" value="1"/>
</dbReference>
<organism evidence="2 3">
    <name type="scientific">Leifsonella bigeumensis</name>
    <dbReference type="NCBI Taxonomy" id="433643"/>
    <lineage>
        <taxon>Bacteria</taxon>
        <taxon>Bacillati</taxon>
        <taxon>Actinomycetota</taxon>
        <taxon>Actinomycetes</taxon>
        <taxon>Micrococcales</taxon>
        <taxon>Microbacteriaceae</taxon>
        <taxon>Leifsonella</taxon>
    </lineage>
</organism>
<protein>
    <submittedName>
        <fullName evidence="2">Dihydrofolate reductase family protein</fullName>
    </submittedName>
</protein>
<dbReference type="Gene3D" id="3.40.430.10">
    <property type="entry name" value="Dihydrofolate Reductase, subunit A"/>
    <property type="match status" value="1"/>
</dbReference>
<reference evidence="3" key="1">
    <citation type="journal article" date="2019" name="Int. J. Syst. Evol. Microbiol.">
        <title>The Global Catalogue of Microorganisms (GCM) 10K type strain sequencing project: providing services to taxonomists for standard genome sequencing and annotation.</title>
        <authorList>
            <consortium name="The Broad Institute Genomics Platform"/>
            <consortium name="The Broad Institute Genome Sequencing Center for Infectious Disease"/>
            <person name="Wu L."/>
            <person name="Ma J."/>
        </authorList>
    </citation>
    <scope>NUCLEOTIDE SEQUENCE [LARGE SCALE GENOMIC DNA]</scope>
    <source>
        <strain evidence="3">JCM 16949</strain>
    </source>
</reference>
<sequence>MARLSYTAICSLDGYIEDAAGSFDWAEPDEEVHRFANDLERSVGLCLYGRRLYETMVFWEDPDNVAGGPDFVLEFGRIWRATDKVVFSRSLEAVSSERTRLERDFDPELVRRWKDEADADLSIGGAELAGLALRAGLVDDVHLLIAPILVGGGKPALPEGITQRLELVDEQRFASGFVHLGYRVSADLV</sequence>
<dbReference type="PANTHER" id="PTHR38011">
    <property type="entry name" value="DIHYDROFOLATE REDUCTASE FAMILY PROTEIN (AFU_ORTHOLOGUE AFUA_8G06820)"/>
    <property type="match status" value="1"/>
</dbReference>
<dbReference type="InterPro" id="IPR024072">
    <property type="entry name" value="DHFR-like_dom_sf"/>
</dbReference>
<dbReference type="InterPro" id="IPR002734">
    <property type="entry name" value="RibDG_C"/>
</dbReference>
<dbReference type="Proteomes" id="UP001501004">
    <property type="component" value="Unassembled WGS sequence"/>
</dbReference>
<dbReference type="RefSeq" id="WP_344756708.1">
    <property type="nucleotide sequence ID" value="NZ_BAABAE010000003.1"/>
</dbReference>
<keyword evidence="3" id="KW-1185">Reference proteome</keyword>
<feature type="domain" description="Bacterial bifunctional deaminase-reductase C-terminal" evidence="1">
    <location>
        <begin position="6"/>
        <end position="177"/>
    </location>
</feature>